<dbReference type="PANTHER" id="PTHR11439">
    <property type="entry name" value="GAG-POL-RELATED RETROTRANSPOSON"/>
    <property type="match status" value="1"/>
</dbReference>
<organism evidence="1 2">
    <name type="scientific">Cephalotus follicularis</name>
    <name type="common">Albany pitcher plant</name>
    <dbReference type="NCBI Taxonomy" id="3775"/>
    <lineage>
        <taxon>Eukaryota</taxon>
        <taxon>Viridiplantae</taxon>
        <taxon>Streptophyta</taxon>
        <taxon>Embryophyta</taxon>
        <taxon>Tracheophyta</taxon>
        <taxon>Spermatophyta</taxon>
        <taxon>Magnoliopsida</taxon>
        <taxon>eudicotyledons</taxon>
        <taxon>Gunneridae</taxon>
        <taxon>Pentapetalae</taxon>
        <taxon>rosids</taxon>
        <taxon>fabids</taxon>
        <taxon>Oxalidales</taxon>
        <taxon>Cephalotaceae</taxon>
        <taxon>Cephalotus</taxon>
    </lineage>
</organism>
<dbReference type="AlphaFoldDB" id="A0A1Q3CD56"/>
<dbReference type="InterPro" id="IPR043502">
    <property type="entry name" value="DNA/RNA_pol_sf"/>
</dbReference>
<keyword evidence="2" id="KW-1185">Reference proteome</keyword>
<accession>A0A1Q3CD56</accession>
<dbReference type="CDD" id="cd09272">
    <property type="entry name" value="RNase_HI_RT_Ty1"/>
    <property type="match status" value="1"/>
</dbReference>
<reference evidence="2" key="1">
    <citation type="submission" date="2016-04" db="EMBL/GenBank/DDBJ databases">
        <title>Cephalotus genome sequencing.</title>
        <authorList>
            <person name="Fukushima K."/>
            <person name="Hasebe M."/>
            <person name="Fang X."/>
        </authorList>
    </citation>
    <scope>NUCLEOTIDE SEQUENCE [LARGE SCALE GENOMIC DNA]</scope>
    <source>
        <strain evidence="2">cv. St1</strain>
    </source>
</reference>
<gene>
    <name evidence="1" type="ORF">CFOL_v3_21510</name>
</gene>
<dbReference type="STRING" id="3775.A0A1Q3CD56"/>
<evidence type="ECO:0000313" key="1">
    <source>
        <dbReference type="EMBL" id="GAV78042.1"/>
    </source>
</evidence>
<dbReference type="OrthoDB" id="414945at2759"/>
<comment type="caution">
    <text evidence="1">The sequence shown here is derived from an EMBL/GenBank/DDBJ whole genome shotgun (WGS) entry which is preliminary data.</text>
</comment>
<evidence type="ECO:0000313" key="2">
    <source>
        <dbReference type="Proteomes" id="UP000187406"/>
    </source>
</evidence>
<dbReference type="SUPFAM" id="SSF56672">
    <property type="entry name" value="DNA/RNA polymerases"/>
    <property type="match status" value="1"/>
</dbReference>
<dbReference type="Proteomes" id="UP000187406">
    <property type="component" value="Unassembled WGS sequence"/>
</dbReference>
<protein>
    <recommendedName>
        <fullName evidence="3">RVT_2 domain-containing protein</fullName>
    </recommendedName>
</protein>
<dbReference type="EMBL" id="BDDD01001731">
    <property type="protein sequence ID" value="GAV78042.1"/>
    <property type="molecule type" value="Genomic_DNA"/>
</dbReference>
<dbReference type="PANTHER" id="PTHR11439:SF440">
    <property type="entry name" value="INTEGRASE CATALYTIC DOMAIN-CONTAINING PROTEIN"/>
    <property type="match status" value="1"/>
</dbReference>
<dbReference type="InParanoid" id="A0A1Q3CD56"/>
<proteinExistence type="predicted"/>
<evidence type="ECO:0008006" key="3">
    <source>
        <dbReference type="Google" id="ProtNLM"/>
    </source>
</evidence>
<sequence length="159" mass="17710">MLGCKPVDIPMDPHQKFGIDDGSPLTDVHQHRSLIGKLIYLTGTRPDISFAVGVLSLCRLHRKLIGMLPDADWAGSKVNKRSTSGYCTFMGGNLVTWRCKKKTVVSRSIAESEYRAMAQGACELIWLKRLLKDLGISHEQSMKLYCDNKAAINIVHNPL</sequence>
<name>A0A1Q3CD56_CEPFO</name>